<sequence length="73" mass="8126">MFANSKFELGSFYHPFCAVIPATKQILPVFIFDLSVKFLAPPLGGVFLSAFLAPTQQILRLYTNYLELQVGGK</sequence>
<dbReference type="AlphaFoldDB" id="A0AAU8WHS0"/>
<dbReference type="KEGG" id="vti:CEQ48_14440"/>
<evidence type="ECO:0000313" key="1">
    <source>
        <dbReference type="EMBL" id="ASK55920.1"/>
    </source>
</evidence>
<reference evidence="2" key="1">
    <citation type="journal article" date="2017" name="Genome Announc.">
        <title>Complete Genome Sequence of Vibrio sp. Strain 2521-89, a Close Relative of Vibrio cholerae Isolated from Lake Water in New Mexico, USA.</title>
        <authorList>
            <person name="Liang K."/>
            <person name="Orata F.D."/>
            <person name="Winkjer N.S."/>
            <person name="Rowe L.A."/>
            <person name="Tarr C.L."/>
            <person name="Boucher Y."/>
        </authorList>
    </citation>
    <scope>NUCLEOTIDE SEQUENCE [LARGE SCALE GENOMIC DNA]</scope>
    <source>
        <strain evidence="2">2521-89</strain>
    </source>
</reference>
<proteinExistence type="predicted"/>
<name>A0AAU8WHS0_9VIBR</name>
<accession>A0AAU8WHS0</accession>
<evidence type="ECO:0000313" key="2">
    <source>
        <dbReference type="Proteomes" id="UP000198371"/>
    </source>
</evidence>
<gene>
    <name evidence="1" type="ORF">CEQ48_14440</name>
</gene>
<keyword evidence="2" id="KW-1185">Reference proteome</keyword>
<protein>
    <submittedName>
        <fullName evidence="1">Uncharacterized protein</fullName>
    </submittedName>
</protein>
<dbReference type="Proteomes" id="UP000198371">
    <property type="component" value="Chromosome 1"/>
</dbReference>
<dbReference type="EMBL" id="CP022353">
    <property type="protein sequence ID" value="ASK55920.1"/>
    <property type="molecule type" value="Genomic_DNA"/>
</dbReference>
<reference evidence="1 2" key="2">
    <citation type="submission" date="2017-06" db="EMBL/GenBank/DDBJ databases">
        <title>Complete genome sequence of Vibrio sp. 2521-89, a close relative of Vibrio cholerae isolated from lake water in New Mexico, USA.</title>
        <authorList>
            <person name="Liang K."/>
            <person name="Orata F.D."/>
            <person name="Winkjer N.S."/>
            <person name="Tarr C.L."/>
            <person name="Boucher Y."/>
        </authorList>
    </citation>
    <scope>NUCLEOTIDE SEQUENCE [LARGE SCALE GENOMIC DNA]</scope>
    <source>
        <strain evidence="1 2">2521-89</strain>
    </source>
</reference>
<organism evidence="1 2">
    <name type="scientific">Vibrio tarriae</name>
    <dbReference type="NCBI Taxonomy" id="2014742"/>
    <lineage>
        <taxon>Bacteria</taxon>
        <taxon>Pseudomonadati</taxon>
        <taxon>Pseudomonadota</taxon>
        <taxon>Gammaproteobacteria</taxon>
        <taxon>Vibrionales</taxon>
        <taxon>Vibrionaceae</taxon>
        <taxon>Vibrio</taxon>
    </lineage>
</organism>